<protein>
    <submittedName>
        <fullName evidence="3">Probable non-F420 flavinoid oxidoreductase</fullName>
    </submittedName>
</protein>
<dbReference type="PANTHER" id="PTHR43244">
    <property type="match status" value="1"/>
</dbReference>
<dbReference type="NCBIfam" id="TIGR03557">
    <property type="entry name" value="F420_G6P_family"/>
    <property type="match status" value="1"/>
</dbReference>
<dbReference type="InterPro" id="IPR011251">
    <property type="entry name" value="Luciferase-like_dom"/>
</dbReference>
<dbReference type="PANTHER" id="PTHR43244:SF1">
    <property type="entry name" value="5,10-METHYLENETETRAHYDROMETHANOPTERIN REDUCTASE"/>
    <property type="match status" value="1"/>
</dbReference>
<dbReference type="GO" id="GO:0016705">
    <property type="term" value="F:oxidoreductase activity, acting on paired donors, with incorporation or reduction of molecular oxygen"/>
    <property type="evidence" value="ECO:0007669"/>
    <property type="project" value="InterPro"/>
</dbReference>
<accession>A0A521BB92</accession>
<sequence>MATSEIGYHASHEQFSPSSLIGFAKEAEIAGFAAINCSDHFHPWSEQQGHSGFTFAWLGAAMQATNLPFSSVCAPGERYHPAIVAQAVATLNEMFPGRYAISLGSGEAVNECITGNKWPEKAERNNRLKDSVEVIRRLLCGETVTQHSSIHVENARLYTLPASKPLLLGAAVTAQTARWMAGWVDGMITVSRPVAELQEVITAFREGGGAGKPIYLKVQLSFAETEGEAIKGAYEQWKTNVLPSTLLSDLQKVNHFSLAAAYIKPDDLRKMVHISAIRNSISIGLKNISL</sequence>
<feature type="domain" description="Luciferase-like" evidence="2">
    <location>
        <begin position="4"/>
        <end position="237"/>
    </location>
</feature>
<evidence type="ECO:0000256" key="1">
    <source>
        <dbReference type="ARBA" id="ARBA00023002"/>
    </source>
</evidence>
<reference evidence="3 4" key="1">
    <citation type="submission" date="2017-05" db="EMBL/GenBank/DDBJ databases">
        <authorList>
            <person name="Varghese N."/>
            <person name="Submissions S."/>
        </authorList>
    </citation>
    <scope>NUCLEOTIDE SEQUENCE [LARGE SCALE GENOMIC DNA]</scope>
    <source>
        <strain evidence="3 4">DSM 19036</strain>
    </source>
</reference>
<dbReference type="InterPro" id="IPR019945">
    <property type="entry name" value="F420_G6P_DH-rel"/>
</dbReference>
<dbReference type="InterPro" id="IPR050564">
    <property type="entry name" value="F420-G6PD/mer"/>
</dbReference>
<dbReference type="InterPro" id="IPR023907">
    <property type="entry name" value="Non-F420_Flavin_OxRdtase"/>
</dbReference>
<evidence type="ECO:0000313" key="3">
    <source>
        <dbReference type="EMBL" id="SMO44339.1"/>
    </source>
</evidence>
<dbReference type="InterPro" id="IPR036661">
    <property type="entry name" value="Luciferase-like_sf"/>
</dbReference>
<keyword evidence="1" id="KW-0560">Oxidoreductase</keyword>
<dbReference type="Pfam" id="PF00296">
    <property type="entry name" value="Bac_luciferase"/>
    <property type="match status" value="1"/>
</dbReference>
<dbReference type="RefSeq" id="WP_221931258.1">
    <property type="nucleotide sequence ID" value="NZ_CBCSJO010000003.1"/>
</dbReference>
<proteinExistence type="predicted"/>
<evidence type="ECO:0000313" key="4">
    <source>
        <dbReference type="Proteomes" id="UP000320300"/>
    </source>
</evidence>
<dbReference type="SUPFAM" id="SSF51679">
    <property type="entry name" value="Bacterial luciferase-like"/>
    <property type="match status" value="1"/>
</dbReference>
<keyword evidence="4" id="KW-1185">Reference proteome</keyword>
<dbReference type="Gene3D" id="3.20.20.30">
    <property type="entry name" value="Luciferase-like domain"/>
    <property type="match status" value="1"/>
</dbReference>
<dbReference type="CDD" id="cd01097">
    <property type="entry name" value="Tetrahydromethanopterin_reductase"/>
    <property type="match status" value="1"/>
</dbReference>
<dbReference type="NCBIfam" id="TIGR03885">
    <property type="entry name" value="flavin_revert"/>
    <property type="match status" value="1"/>
</dbReference>
<gene>
    <name evidence="3" type="ORF">SAMN06265348_102156</name>
</gene>
<dbReference type="Proteomes" id="UP000320300">
    <property type="component" value="Unassembled WGS sequence"/>
</dbReference>
<dbReference type="EMBL" id="FXTN01000002">
    <property type="protein sequence ID" value="SMO44339.1"/>
    <property type="molecule type" value="Genomic_DNA"/>
</dbReference>
<organism evidence="3 4">
    <name type="scientific">Pedobacter westerhofensis</name>
    <dbReference type="NCBI Taxonomy" id="425512"/>
    <lineage>
        <taxon>Bacteria</taxon>
        <taxon>Pseudomonadati</taxon>
        <taxon>Bacteroidota</taxon>
        <taxon>Sphingobacteriia</taxon>
        <taxon>Sphingobacteriales</taxon>
        <taxon>Sphingobacteriaceae</taxon>
        <taxon>Pedobacter</taxon>
    </lineage>
</organism>
<evidence type="ECO:0000259" key="2">
    <source>
        <dbReference type="Pfam" id="PF00296"/>
    </source>
</evidence>
<dbReference type="AlphaFoldDB" id="A0A521BB92"/>
<name>A0A521BB92_9SPHI</name>